<name>A0AC61YD71_9FLAO</name>
<proteinExistence type="predicted"/>
<protein>
    <submittedName>
        <fullName evidence="1">DNA gyrase subunit A</fullName>
        <ecNumber evidence="1">5.99.1.3</ecNumber>
    </submittedName>
</protein>
<keyword evidence="1" id="KW-0413">Isomerase</keyword>
<organism evidence="1 2">
    <name type="scientific">Mesonia oceanica</name>
    <dbReference type="NCBI Taxonomy" id="2687242"/>
    <lineage>
        <taxon>Bacteria</taxon>
        <taxon>Pseudomonadati</taxon>
        <taxon>Bacteroidota</taxon>
        <taxon>Flavobacteriia</taxon>
        <taxon>Flavobacteriales</taxon>
        <taxon>Flavobacteriaceae</taxon>
        <taxon>Mesonia</taxon>
    </lineage>
</organism>
<evidence type="ECO:0000313" key="2">
    <source>
        <dbReference type="Proteomes" id="UP000356253"/>
    </source>
</evidence>
<gene>
    <name evidence="1" type="primary">gyrA_1</name>
    <name evidence="1" type="ORF">FVB9532_03468</name>
</gene>
<accession>A0AC61YD71</accession>
<sequence length="843" mass="94787">MAEGEKLIPINIEDEMKSAYIDYSMSVIVSRALPDVRDGLKPVHRRVLFGMYELGVLSNRAYKKSARIVGEVLGKYHPHGDTSVYDTMVRMAQEWSMRYMLVDGQGNFGSVDGDSPAAMRYTEARMRKVSEEMLADIDKDTVDHNLNFDDTLKEPSVLPARIPNLLVNGASGIAVGMATNMPPHNLTEVVDGTVAYIDNHDIEIDELMEHIKAPDFPTGGIIYGYDGVREAFKTGRGRVVMRAKANIEEVKGKECIVVTEIPYQVNKADMIKKTADLINDKKIEGISLIRDESDRNGMRVVYILKRDAIPNIVLNMLYKHTALQSSFSVNNIALVKGRPEMLNLKDMIRHFVEHRHEVVVRRTEFELKKAKDRAHILEGLIIASDNIDEVIALIRASSNAEEARQKLIDRFELTEVQAKAIVEMRLRQLTGLEQDKLRAEYEELMETIKDLEDILASKERRMQIIKDELLEIKEKYGDERRSTINLAGGDLSIEDMIPDEQVVISISHAGYIKRTPLTEYKKQNRGGVGSKASTTRNEDFLEYLFVGTNHQYMIFFTQEGKCFWMRVFEIPEGSKTSKGRAIQNLVNIEPHDKVKAFICTQDLKDEEYINSHYVIMATKKGQVKKTSLEQYSRPRTNGINAITIKEGDELLSAKLTTGESQVMLALKSGKAIRFEEAKTRPMGRNASGVRGIRLANDNDEVVGMIAVENPKEETVLVVSENGYGKRTYINDPETGEEIYRITNRGGKGVKTISITEKTGELVTIKSVTDNDDLMIINKSGIAIRIAVEDLRVMGRATQGVRLINLKGDDAIAAVAKVMNEEDEEDIEDLNEDGTAIDTDGEEE</sequence>
<reference evidence="1" key="1">
    <citation type="submission" date="2019-09" db="EMBL/GenBank/DDBJ databases">
        <authorList>
            <person name="Rodrigo-Torres L."/>
            <person name="Arahal R. D."/>
            <person name="Lucena T."/>
        </authorList>
    </citation>
    <scope>NUCLEOTIDE SEQUENCE</scope>
    <source>
        <strain evidence="1">ISS653</strain>
    </source>
</reference>
<dbReference type="EMBL" id="CABVMM010000015">
    <property type="protein sequence ID" value="VVV02170.1"/>
    <property type="molecule type" value="Genomic_DNA"/>
</dbReference>
<dbReference type="EC" id="5.99.1.3" evidence="1"/>
<comment type="caution">
    <text evidence="1">The sequence shown here is derived from an EMBL/GenBank/DDBJ whole genome shotgun (WGS) entry which is preliminary data.</text>
</comment>
<evidence type="ECO:0000313" key="1">
    <source>
        <dbReference type="EMBL" id="VVV02170.1"/>
    </source>
</evidence>
<dbReference type="Proteomes" id="UP000356253">
    <property type="component" value="Unassembled WGS sequence"/>
</dbReference>
<keyword evidence="2" id="KW-1185">Reference proteome</keyword>